<evidence type="ECO:0000256" key="1">
    <source>
        <dbReference type="ARBA" id="ARBA00008455"/>
    </source>
</evidence>
<feature type="domain" description="Cathepsin propeptide inhibitor" evidence="12">
    <location>
        <begin position="50"/>
        <end position="110"/>
    </location>
</feature>
<proteinExistence type="inferred from homology"/>
<keyword evidence="14" id="KW-1185">Reference proteome</keyword>
<dbReference type="OrthoDB" id="10253408at2759"/>
<dbReference type="InterPro" id="IPR038765">
    <property type="entry name" value="Papain-like_cys_pep_sf"/>
</dbReference>
<reference evidence="13 14" key="1">
    <citation type="submission" date="2016-09" db="EMBL/GenBank/DDBJ databases">
        <title>The draft genome of Dichanthelium oligosanthes: A C3 panicoid grass species.</title>
        <authorList>
            <person name="Studer A.J."/>
            <person name="Schnable J.C."/>
            <person name="Brutnell T.P."/>
        </authorList>
    </citation>
    <scope>NUCLEOTIDE SEQUENCE [LARGE SCALE GENOMIC DNA]</scope>
    <source>
        <strain evidence="14">cv. Kellogg 1175</strain>
        <tissue evidence="13">Leaf</tissue>
    </source>
</reference>
<dbReference type="SMART" id="SM00277">
    <property type="entry name" value="GRAN"/>
    <property type="match status" value="1"/>
</dbReference>
<dbReference type="InterPro" id="IPR000118">
    <property type="entry name" value="Granulin"/>
</dbReference>
<dbReference type="FunFam" id="3.90.70.10:FF:000068">
    <property type="entry name" value="Cysteine protease 1"/>
    <property type="match status" value="2"/>
</dbReference>
<evidence type="ECO:0000259" key="10">
    <source>
        <dbReference type="SMART" id="SM00277"/>
    </source>
</evidence>
<dbReference type="PANTHER" id="PTHR12411">
    <property type="entry name" value="CYSTEINE PROTEASE FAMILY C1-RELATED"/>
    <property type="match status" value="1"/>
</dbReference>
<evidence type="ECO:0000256" key="7">
    <source>
        <dbReference type="ARBA" id="ARBA00023157"/>
    </source>
</evidence>
<dbReference type="SMART" id="SM00848">
    <property type="entry name" value="Inhibitor_I29"/>
    <property type="match status" value="2"/>
</dbReference>
<evidence type="ECO:0000256" key="5">
    <source>
        <dbReference type="ARBA" id="ARBA00022807"/>
    </source>
</evidence>
<dbReference type="STRING" id="888268.A0A1E5UL74"/>
<dbReference type="PROSITE" id="PS00139">
    <property type="entry name" value="THIOL_PROTEASE_CYS"/>
    <property type="match status" value="2"/>
</dbReference>
<dbReference type="Pfam" id="PF00396">
    <property type="entry name" value="Granulin"/>
    <property type="match status" value="1"/>
</dbReference>
<evidence type="ECO:0000256" key="3">
    <source>
        <dbReference type="ARBA" id="ARBA00022729"/>
    </source>
</evidence>
<feature type="domain" description="Cathepsin propeptide inhibitor" evidence="12">
    <location>
        <begin position="454"/>
        <end position="522"/>
    </location>
</feature>
<evidence type="ECO:0000259" key="12">
    <source>
        <dbReference type="SMART" id="SM00848"/>
    </source>
</evidence>
<evidence type="ECO:0000256" key="4">
    <source>
        <dbReference type="ARBA" id="ARBA00022801"/>
    </source>
</evidence>
<dbReference type="SUPFAM" id="SSF54001">
    <property type="entry name" value="Cysteine proteinases"/>
    <property type="match status" value="2"/>
</dbReference>
<feature type="domain" description="Peptidase C1A papain C-terminal" evidence="11">
    <location>
        <begin position="552"/>
        <end position="780"/>
    </location>
</feature>
<dbReference type="InterPro" id="IPR013201">
    <property type="entry name" value="Prot_inhib_I29"/>
</dbReference>
<dbReference type="PROSITE" id="PS00640">
    <property type="entry name" value="THIOL_PROTEASE_ASN"/>
    <property type="match status" value="2"/>
</dbReference>
<evidence type="ECO:0000259" key="11">
    <source>
        <dbReference type="SMART" id="SM00645"/>
    </source>
</evidence>
<dbReference type="Proteomes" id="UP000095767">
    <property type="component" value="Unassembled WGS sequence"/>
</dbReference>
<comment type="caution">
    <text evidence="13">The sequence shown here is derived from an EMBL/GenBank/DDBJ whole genome shotgun (WGS) entry which is preliminary data.</text>
</comment>
<dbReference type="Gene3D" id="3.90.70.10">
    <property type="entry name" value="Cysteine proteinases"/>
    <property type="match status" value="2"/>
</dbReference>
<evidence type="ECO:0000256" key="8">
    <source>
        <dbReference type="ARBA" id="ARBA00023180"/>
    </source>
</evidence>
<dbReference type="EMBL" id="LWDX02072787">
    <property type="protein sequence ID" value="OEL13619.1"/>
    <property type="molecule type" value="Genomic_DNA"/>
</dbReference>
<dbReference type="PROSITE" id="PS00639">
    <property type="entry name" value="THIOL_PROTEASE_HIS"/>
    <property type="match status" value="2"/>
</dbReference>
<organism evidence="13 14">
    <name type="scientific">Dichanthelium oligosanthes</name>
    <dbReference type="NCBI Taxonomy" id="888268"/>
    <lineage>
        <taxon>Eukaryota</taxon>
        <taxon>Viridiplantae</taxon>
        <taxon>Streptophyta</taxon>
        <taxon>Embryophyta</taxon>
        <taxon>Tracheophyta</taxon>
        <taxon>Spermatophyta</taxon>
        <taxon>Magnoliopsida</taxon>
        <taxon>Liliopsida</taxon>
        <taxon>Poales</taxon>
        <taxon>Poaceae</taxon>
        <taxon>PACMAD clade</taxon>
        <taxon>Panicoideae</taxon>
        <taxon>Panicodae</taxon>
        <taxon>Paniceae</taxon>
        <taxon>Dichantheliinae</taxon>
        <taxon>Dichanthelium</taxon>
    </lineage>
</organism>
<keyword evidence="4" id="KW-0378">Hydrolase</keyword>
<comment type="similarity">
    <text evidence="1">Belongs to the peptidase C1 family.</text>
</comment>
<dbReference type="InterPro" id="IPR039417">
    <property type="entry name" value="Peptidase_C1A_papain-like"/>
</dbReference>
<dbReference type="Gene3D" id="2.10.25.160">
    <property type="entry name" value="Granulin"/>
    <property type="match status" value="1"/>
</dbReference>
<dbReference type="InterPro" id="IPR025661">
    <property type="entry name" value="Pept_asp_AS"/>
</dbReference>
<keyword evidence="3 9" id="KW-0732">Signal</keyword>
<dbReference type="AlphaFoldDB" id="A0A1E5UL74"/>
<feature type="domain" description="Granulins" evidence="10">
    <location>
        <begin position="804"/>
        <end position="861"/>
    </location>
</feature>
<feature type="domain" description="Peptidase C1A papain C-terminal" evidence="11">
    <location>
        <begin position="141"/>
        <end position="355"/>
    </location>
</feature>
<evidence type="ECO:0000313" key="13">
    <source>
        <dbReference type="EMBL" id="OEL13619.1"/>
    </source>
</evidence>
<evidence type="ECO:0000256" key="2">
    <source>
        <dbReference type="ARBA" id="ARBA00022670"/>
    </source>
</evidence>
<keyword evidence="6" id="KW-0865">Zymogen</keyword>
<sequence length="891" mass="96241">MHPPRSPAAAAMLAVALLAAALTAASAAPRDIYSVASPWERADEEVRHLYEAWKSEQWRPRGNGGDDLLRLEVFRDNLRYIDARNAEADLGLHGFRLGLTPFADLTLEEFRGRLLGFQSRRNDTVGEVETTRYLHGFGEQVPAAVDWRKSGAVTGVKNQGPCGGCWAFSAVAAMEGINKIVTGKLISLSEQELIDCDHKSHGCKGGRMDYAFQFVISNGGIDSEADYPFTGRDGTCNEAKKKNKVVSIDSYGHVPANNEKALQAAVAKQPVSVAIEAAGRDFQHYTSGVFDGVCGTKLDHGVTAVGYGSEGGKDYWIVKNSWGPRWGEAGYIRMRRNVAAATGKCGIAMDAYFPIKNRKASMALPLLEMEDEQNAFAHPIGDGLSINEPNRHQPVQAYTQRAMRPSRSPPPAALLALALVLAAALTSAAAELRLHSTVVAPPRERTEEEVRRLYEAWRSEHSAVPTDGGVLGLGVNEGDGRLLEVFRDNLRYVDAHNAEADAGLHGFRLGLTPFADLTLEEFRARRLGYRRRNATAARVGSARYLPRAGEQLPDAVDWRQRGAVTEVKDQGSCGGCWAFSAVAAVEGINEIVTGSLISLSEQELVDCDKFDEGCGGGLMVNAFQFMIKNGGIDTEADYPYIDRDGMCDSNRENARVVSIDSYEEVPINSERALQKAVANQPVSVAIEASGRAFQLYSSVSYCLIHPSIALDPGVFDGTCGTSLDHGVTAVGYGSEDGKDYWILKNSWGTHWGECGYIRMARNVDVSSGKCGIAMDPSYPVKKGPNPPNPGPSPPSPAKKAPNECSVEYSCPADTTCCCVSELRGECLAYGCCELEAATCCEDHASCCPHDYPVCNVRDGTCHMSLDSPMMVKALPHTPAMCTGGQGGRSSW</sequence>
<name>A0A1E5UL74_9POAL</name>
<keyword evidence="7" id="KW-1015">Disulfide bond</keyword>
<accession>A0A1E5UL74</accession>
<dbReference type="InterPro" id="IPR037277">
    <property type="entry name" value="Granulin_sf"/>
</dbReference>
<gene>
    <name evidence="13" type="ORF">BAE44_0025361</name>
</gene>
<dbReference type="InterPro" id="IPR000668">
    <property type="entry name" value="Peptidase_C1A_C"/>
</dbReference>
<dbReference type="InterPro" id="IPR025660">
    <property type="entry name" value="Pept_his_AS"/>
</dbReference>
<dbReference type="SUPFAM" id="SSF57277">
    <property type="entry name" value="Granulin repeat"/>
    <property type="match status" value="1"/>
</dbReference>
<dbReference type="FunFam" id="2.10.25.160:FF:000002">
    <property type="entry name" value="Cysteine protease 1"/>
    <property type="match status" value="1"/>
</dbReference>
<keyword evidence="5" id="KW-0788">Thiol protease</keyword>
<protein>
    <submittedName>
        <fullName evidence="13">Oryzain alpha chain</fullName>
    </submittedName>
</protein>
<dbReference type="SMART" id="SM00645">
    <property type="entry name" value="Pept_C1"/>
    <property type="match status" value="2"/>
</dbReference>
<dbReference type="GO" id="GO:0008234">
    <property type="term" value="F:cysteine-type peptidase activity"/>
    <property type="evidence" value="ECO:0007669"/>
    <property type="project" value="UniProtKB-KW"/>
</dbReference>
<evidence type="ECO:0000256" key="9">
    <source>
        <dbReference type="SAM" id="SignalP"/>
    </source>
</evidence>
<feature type="signal peptide" evidence="9">
    <location>
        <begin position="1"/>
        <end position="27"/>
    </location>
</feature>
<keyword evidence="8" id="KW-0325">Glycoprotein</keyword>
<evidence type="ECO:0000313" key="14">
    <source>
        <dbReference type="Proteomes" id="UP000095767"/>
    </source>
</evidence>
<feature type="chain" id="PRO_5009187108" evidence="9">
    <location>
        <begin position="28"/>
        <end position="891"/>
    </location>
</feature>
<dbReference type="InterPro" id="IPR000169">
    <property type="entry name" value="Pept_cys_AS"/>
</dbReference>
<evidence type="ECO:0000256" key="6">
    <source>
        <dbReference type="ARBA" id="ARBA00023145"/>
    </source>
</evidence>
<dbReference type="PRINTS" id="PR00705">
    <property type="entry name" value="PAPAIN"/>
</dbReference>
<dbReference type="CDD" id="cd02248">
    <property type="entry name" value="Peptidase_C1A"/>
    <property type="match status" value="2"/>
</dbReference>
<dbReference type="GO" id="GO:0006508">
    <property type="term" value="P:proteolysis"/>
    <property type="evidence" value="ECO:0007669"/>
    <property type="project" value="UniProtKB-KW"/>
</dbReference>
<keyword evidence="2" id="KW-0645">Protease</keyword>
<dbReference type="InterPro" id="IPR013128">
    <property type="entry name" value="Peptidase_C1A"/>
</dbReference>
<dbReference type="Pfam" id="PF08246">
    <property type="entry name" value="Inhibitor_I29"/>
    <property type="match status" value="2"/>
</dbReference>
<dbReference type="Pfam" id="PF00112">
    <property type="entry name" value="Peptidase_C1"/>
    <property type="match status" value="2"/>
</dbReference>